<name>A0A2G5VMH4_9PELO</name>
<feature type="compositionally biased region" description="Basic and acidic residues" evidence="1">
    <location>
        <begin position="107"/>
        <end position="177"/>
    </location>
</feature>
<organism evidence="2 3">
    <name type="scientific">Caenorhabditis nigoni</name>
    <dbReference type="NCBI Taxonomy" id="1611254"/>
    <lineage>
        <taxon>Eukaryota</taxon>
        <taxon>Metazoa</taxon>
        <taxon>Ecdysozoa</taxon>
        <taxon>Nematoda</taxon>
        <taxon>Chromadorea</taxon>
        <taxon>Rhabditida</taxon>
        <taxon>Rhabditina</taxon>
        <taxon>Rhabditomorpha</taxon>
        <taxon>Rhabditoidea</taxon>
        <taxon>Rhabditidae</taxon>
        <taxon>Peloderinae</taxon>
        <taxon>Caenorhabditis</taxon>
    </lineage>
</organism>
<reference evidence="3" key="1">
    <citation type="submission" date="2017-10" db="EMBL/GenBank/DDBJ databases">
        <title>Rapid genome shrinkage in a self-fertile nematode reveals novel sperm competition proteins.</title>
        <authorList>
            <person name="Yin D."/>
            <person name="Schwarz E.M."/>
            <person name="Thomas C.G."/>
            <person name="Felde R.L."/>
            <person name="Korf I.F."/>
            <person name="Cutter A.D."/>
            <person name="Schartner C.M."/>
            <person name="Ralston E.J."/>
            <person name="Meyer B.J."/>
            <person name="Haag E.S."/>
        </authorList>
    </citation>
    <scope>NUCLEOTIDE SEQUENCE [LARGE SCALE GENOMIC DNA]</scope>
    <source>
        <strain evidence="3">JU1422</strain>
    </source>
</reference>
<evidence type="ECO:0000313" key="2">
    <source>
        <dbReference type="EMBL" id="PIC52974.1"/>
    </source>
</evidence>
<protein>
    <recommendedName>
        <fullName evidence="4">CCHC-type domain-containing protein</fullName>
    </recommendedName>
</protein>
<dbReference type="EMBL" id="PDUG01000001">
    <property type="protein sequence ID" value="PIC52974.1"/>
    <property type="molecule type" value="Genomic_DNA"/>
</dbReference>
<dbReference type="OrthoDB" id="5876806at2759"/>
<gene>
    <name evidence="2" type="primary">Cnig_chr_I.g2862</name>
    <name evidence="2" type="ORF">B9Z55_002862</name>
</gene>
<comment type="caution">
    <text evidence="2">The sequence shown here is derived from an EMBL/GenBank/DDBJ whole genome shotgun (WGS) entry which is preliminary data.</text>
</comment>
<feature type="region of interest" description="Disordered" evidence="1">
    <location>
        <begin position="79"/>
        <end position="177"/>
    </location>
</feature>
<evidence type="ECO:0000313" key="3">
    <source>
        <dbReference type="Proteomes" id="UP000230233"/>
    </source>
</evidence>
<accession>A0A2G5VMH4</accession>
<keyword evidence="3" id="KW-1185">Reference proteome</keyword>
<evidence type="ECO:0008006" key="4">
    <source>
        <dbReference type="Google" id="ProtNLM"/>
    </source>
</evidence>
<proteinExistence type="predicted"/>
<dbReference type="AlphaFoldDB" id="A0A2G5VMH4"/>
<evidence type="ECO:0000256" key="1">
    <source>
        <dbReference type="SAM" id="MobiDB-lite"/>
    </source>
</evidence>
<sequence>MRLIAKFPKEDTTKKCVFCSDGHYADRCPVITTAENRRQFLSRHDICRECLHRKGSGVHQCKENRKCYYCNSNEHNSSVCSLPMPETDQRQLRGSGYSGGGRQTSPDIRREKHHPDGGEHYARMQQRRDYLERMDQRRMVQRRMDQHDRRSTEEPRRRDRNQRDQKRTGEPATKRGK</sequence>
<dbReference type="Proteomes" id="UP000230233">
    <property type="component" value="Chromosome I"/>
</dbReference>